<accession>A0A6M2DI27</accession>
<evidence type="ECO:0000256" key="5">
    <source>
        <dbReference type="SAM" id="MobiDB-lite"/>
    </source>
</evidence>
<dbReference type="GO" id="GO:0003723">
    <property type="term" value="F:RNA binding"/>
    <property type="evidence" value="ECO:0007669"/>
    <property type="project" value="TreeGrafter"/>
</dbReference>
<dbReference type="Pfam" id="PF04935">
    <property type="entry name" value="SURF6"/>
    <property type="match status" value="1"/>
</dbReference>
<evidence type="ECO:0000259" key="6">
    <source>
        <dbReference type="Pfam" id="PF04935"/>
    </source>
</evidence>
<protein>
    <submittedName>
        <fullName evidence="7">Putative surfeit locus protein 6</fullName>
    </submittedName>
</protein>
<keyword evidence="4" id="KW-0175">Coiled coil</keyword>
<dbReference type="GO" id="GO:0042274">
    <property type="term" value="P:ribosomal small subunit biogenesis"/>
    <property type="evidence" value="ECO:0007669"/>
    <property type="project" value="TreeGrafter"/>
</dbReference>
<dbReference type="GO" id="GO:0005730">
    <property type="term" value="C:nucleolus"/>
    <property type="evidence" value="ECO:0007669"/>
    <property type="project" value="TreeGrafter"/>
</dbReference>
<organism evidence="7">
    <name type="scientific">Xenopsylla cheopis</name>
    <name type="common">Oriental rat flea</name>
    <name type="synonym">Pulex cheopis</name>
    <dbReference type="NCBI Taxonomy" id="163159"/>
    <lineage>
        <taxon>Eukaryota</taxon>
        <taxon>Metazoa</taxon>
        <taxon>Ecdysozoa</taxon>
        <taxon>Arthropoda</taxon>
        <taxon>Hexapoda</taxon>
        <taxon>Insecta</taxon>
        <taxon>Pterygota</taxon>
        <taxon>Neoptera</taxon>
        <taxon>Endopterygota</taxon>
        <taxon>Siphonaptera</taxon>
        <taxon>Pulicidae</taxon>
        <taxon>Xenopsyllinae</taxon>
        <taxon>Xenopsylla</taxon>
    </lineage>
</organism>
<evidence type="ECO:0000256" key="1">
    <source>
        <dbReference type="ARBA" id="ARBA00004123"/>
    </source>
</evidence>
<dbReference type="EMBL" id="GIIL01000945">
    <property type="protein sequence ID" value="NOV44671.1"/>
    <property type="molecule type" value="Transcribed_RNA"/>
</dbReference>
<proteinExistence type="inferred from homology"/>
<dbReference type="InterPro" id="IPR029190">
    <property type="entry name" value="Rrp14/SURF6_C"/>
</dbReference>
<feature type="compositionally biased region" description="Basic residues" evidence="5">
    <location>
        <begin position="279"/>
        <end position="295"/>
    </location>
</feature>
<dbReference type="InterPro" id="IPR007019">
    <property type="entry name" value="SURF6"/>
</dbReference>
<dbReference type="AlphaFoldDB" id="A0A6M2DI27"/>
<name>A0A6M2DI27_XENCH</name>
<dbReference type="PANTHER" id="PTHR14369:SF0">
    <property type="entry name" value="SURFEIT LOCUS PROTEIN 6"/>
    <property type="match status" value="1"/>
</dbReference>
<feature type="domain" description="Ribosomal RNA-processing protein 14/surfeit locus protein 6 C-terminal" evidence="6">
    <location>
        <begin position="97"/>
        <end position="283"/>
    </location>
</feature>
<reference evidence="7" key="1">
    <citation type="submission" date="2020-03" db="EMBL/GenBank/DDBJ databases">
        <title>Transcriptomic Profiling of the Digestive Tract of the Rat Flea, Xenopsylla cheopis, Following Blood Feeding and Infection with Yersinia pestis.</title>
        <authorList>
            <person name="Bland D.M."/>
            <person name="Martens C.A."/>
            <person name="Virtaneva K."/>
            <person name="Kanakabandi K."/>
            <person name="Long D."/>
            <person name="Rosenke R."/>
            <person name="Saturday G.A."/>
            <person name="Hoyt F.H."/>
            <person name="Bruno D.P."/>
            <person name="Ribeiro J.M.C."/>
            <person name="Hinnebusch J."/>
        </authorList>
    </citation>
    <scope>NUCLEOTIDE SEQUENCE</scope>
</reference>
<feature type="compositionally biased region" description="Basic and acidic residues" evidence="5">
    <location>
        <begin position="234"/>
        <end position="278"/>
    </location>
</feature>
<comment type="similarity">
    <text evidence="2">Belongs to the SURF6 family.</text>
</comment>
<sequence length="295" mass="34143">MQIKMNKSNFNINKIKQLLLEENSFITDLFSIVDLPNQNKEEVEITAESQNGKMKLMKATAKKGPKASRAKSLEELKARLESLKSKKTFTYKDKLSKKALRTHIKKKIKKGERLNSKTVKVPKAGESNIKSEEHDETEKNIKPIKPVFNSQGKMVFSKFDFSETNNKKFKKKSENDPQKILNKLNKNKEKLEALKSQDAEQAQELKEKMAWKAALAKAEGQKVKDDPDLLKKSVKKQEQIKRASAKKWEARKEGVKKAQEERQRKREVNINKRKDEKKNKKLKRAVKRGRVIPGF</sequence>
<dbReference type="PANTHER" id="PTHR14369">
    <property type="entry name" value="SURFEIT LOCUS PROTEIN 6"/>
    <property type="match status" value="1"/>
</dbReference>
<evidence type="ECO:0000256" key="2">
    <source>
        <dbReference type="ARBA" id="ARBA00005904"/>
    </source>
</evidence>
<comment type="subcellular location">
    <subcellularLocation>
        <location evidence="1">Nucleus</location>
    </subcellularLocation>
</comment>
<feature type="coiled-coil region" evidence="4">
    <location>
        <begin position="181"/>
        <end position="208"/>
    </location>
</feature>
<feature type="region of interest" description="Disordered" evidence="5">
    <location>
        <begin position="234"/>
        <end position="295"/>
    </location>
</feature>
<evidence type="ECO:0000256" key="3">
    <source>
        <dbReference type="ARBA" id="ARBA00023242"/>
    </source>
</evidence>
<feature type="coiled-coil region" evidence="4">
    <location>
        <begin position="66"/>
        <end position="93"/>
    </location>
</feature>
<dbReference type="GO" id="GO:0003677">
    <property type="term" value="F:DNA binding"/>
    <property type="evidence" value="ECO:0007669"/>
    <property type="project" value="TreeGrafter"/>
</dbReference>
<evidence type="ECO:0000313" key="7">
    <source>
        <dbReference type="EMBL" id="NOV44671.1"/>
    </source>
</evidence>
<keyword evidence="3" id="KW-0539">Nucleus</keyword>
<evidence type="ECO:0000256" key="4">
    <source>
        <dbReference type="SAM" id="Coils"/>
    </source>
</evidence>
<dbReference type="GO" id="GO:0042273">
    <property type="term" value="P:ribosomal large subunit biogenesis"/>
    <property type="evidence" value="ECO:0007669"/>
    <property type="project" value="TreeGrafter"/>
</dbReference>